<dbReference type="STRING" id="582899.Hden_2431"/>
<organism evidence="1 2">
    <name type="scientific">Hyphomicrobium denitrificans (strain ATCC 51888 / DSM 1869 / NCIMB 11706 / TK 0415)</name>
    <dbReference type="NCBI Taxonomy" id="582899"/>
    <lineage>
        <taxon>Bacteria</taxon>
        <taxon>Pseudomonadati</taxon>
        <taxon>Pseudomonadota</taxon>
        <taxon>Alphaproteobacteria</taxon>
        <taxon>Hyphomicrobiales</taxon>
        <taxon>Hyphomicrobiaceae</taxon>
        <taxon>Hyphomicrobium</taxon>
    </lineage>
</organism>
<sequence length="226" mass="25114">MPLTLAALLIAATIAFFVIYGRREARIAAAARHSILDSAKDVLDGARVEIDTCGFPKMDGTFRGRAFRVALVPDTLTFRRLPQLWLDVTMRRNLPIDGSVAILIRPTGADYFSLTDRLTYRIEPPANFPEMCLIKGDGPGARHIFERVAPYVAGLLRDPYVKEVVITPRGIRIMRQLAEGKRGDHLILRQIVFENARLNPDDLGELLAEVLEVEGLLLNVKLVSAA</sequence>
<dbReference type="EMBL" id="CP002083">
    <property type="protein sequence ID" value="ADJ24228.1"/>
    <property type="molecule type" value="Genomic_DNA"/>
</dbReference>
<protein>
    <submittedName>
        <fullName evidence="1">Conserved hypothetical signal peptide protein</fullName>
    </submittedName>
</protein>
<gene>
    <name evidence="1" type="ordered locus">Hden_2431</name>
</gene>
<reference evidence="2" key="1">
    <citation type="journal article" date="2011" name="J. Bacteriol.">
        <title>Genome sequences of eight morphologically diverse alphaproteobacteria.</title>
        <authorList>
            <consortium name="US DOE Joint Genome Institute"/>
            <person name="Brown P.J."/>
            <person name="Kysela D.T."/>
            <person name="Buechlein A."/>
            <person name="Hemmerich C."/>
            <person name="Brun Y.V."/>
        </authorList>
    </citation>
    <scope>NUCLEOTIDE SEQUENCE [LARGE SCALE GENOMIC DNA]</scope>
    <source>
        <strain evidence="2">ATCC 51888 / DSM 1869 / NCIB 11706 / TK 0415</strain>
    </source>
</reference>
<dbReference type="RefSeq" id="WP_013216387.1">
    <property type="nucleotide sequence ID" value="NC_014313.1"/>
</dbReference>
<dbReference type="eggNOG" id="ENOG50330DA">
    <property type="taxonomic scope" value="Bacteria"/>
</dbReference>
<accession>D8JS10</accession>
<dbReference type="HOGENOM" id="CLU_107554_0_0_5"/>
<dbReference type="KEGG" id="hdn:Hden_2431"/>
<evidence type="ECO:0000313" key="2">
    <source>
        <dbReference type="Proteomes" id="UP000002033"/>
    </source>
</evidence>
<dbReference type="OrthoDB" id="7990319at2"/>
<dbReference type="AlphaFoldDB" id="D8JS10"/>
<dbReference type="Proteomes" id="UP000002033">
    <property type="component" value="Chromosome"/>
</dbReference>
<name>D8JS10_HYPDA</name>
<evidence type="ECO:0000313" key="1">
    <source>
        <dbReference type="EMBL" id="ADJ24228.1"/>
    </source>
</evidence>
<keyword evidence="2" id="KW-1185">Reference proteome</keyword>
<proteinExistence type="predicted"/>